<proteinExistence type="predicted"/>
<dbReference type="EMBL" id="MEZK01000015">
    <property type="protein sequence ID" value="OGD62842.1"/>
    <property type="molecule type" value="Genomic_DNA"/>
</dbReference>
<name>A0A1F5E624_9BACT</name>
<dbReference type="Proteomes" id="UP000177006">
    <property type="component" value="Unassembled WGS sequence"/>
</dbReference>
<sequence>MPPPSENSLPPQTKEVLLAENLPEGTNPDPLLNQLGISPEEKEDLLTFLGSASPAQLAQVQDEVSKRMGSLDSDQEIQATAASYVKGAATLAAANLDDSTMQVMRRVMRQSGNDLTVLGSVLIAGAAGQEVARQRLWRLLHGTVVKAGREHGLALGGIEAEDKASAWAAQRYPLLAELEGGERIPLLKLLAMEARVALEKGESQVAETGLFLEPAQAFGQAKDEVIAVVKPWEEKLSAPKVEIPFGEPTPLKNLTYGFEFEQEDLITAAIQQFHPEKGEYWGLDAEEATKRLDFFAGKIIGIDELPPEILRMLTLAALAPDRGLALARNLNKEISDRQGLLALVARCPEELRSLKESVIVNQFQGEIARDFAAEVREGKSRNLSFDKDEVQLKYQSRGMITDLLVAGLMPNCSAAYLSWLINDVRAALSPANENAVLGGFELMDLLVKGDAIWEESRRWSLGSQPVPGSLRAGWVDDRHEFLLLVDPNGTDFIGYDEAKTDLFFKAAIARIKSEKNLDEREHLLASLTWKNRNLAVSDARRLEILEVLADFPNEYPCGSVMLLDHWFRGTTLEPKNWFGSTYTSQRVKLPKIKADLERLRSTMAERQKISDKLLTGTDMSVVVAVKMEKLRGDESYREWDGRVKAEFAEWRERLTKPVKADMKKGWKLDTLYWEQYLRWLEPGKILFENEGIDVTSGLVRAAVDSKGDKFSPADLEAAFEAAADVDLDLLRRSYIPSKGYGIKDYYLPFCADKERAFLTSFEEQKMDAITFCSQAQAEELAEAYEEWGKATDELEKNQFFRETIDFRKLRAELQELTAIFQKAGPDGPGPSQLTHFEGEQTRNLINLVLELRAIEAKRKEMGVVIEEGNGAAEVVEGINLRLAAETHQFENGKTIFDGIKRVSMRVGPGTCLALTGPAGGGKSVALETFGQTLVEATGYVPLAGRVELPYAGRFASAQVGIVGLEKEPWSGKSLFQTEAGAMAVAQRYTTTTAMDEPGMGSPADLRIPIVLADITERMARGERVVIATHQGVALAEMFDILGWGDRFSPVFITPDTHELHSGIGGSFGLEMLKMQEATIQFVSLCREFLDASSVGLSPESLSLAEIDLPPESAEVGDFADELTLESANLGKMVQFFCGRARIYSGNLANRVTSQFKTSLNGEAEAGIGIIGELEKSSLETHKETLSLVDNLDRLTDAASSLASLGEVAEMAVSSDLGYQDQFLRALAVDEIGRLKDEAYLDQVSEVLDYLPLTISGPLKARSQGARKALAEISFEPDLEAFSKVMTGEADWQRRETVNAIEREIRERNLGEDEAWQKKIEAAKAGLASDNYQAVMVLYESYFKNFSGSFYRVPSDTRKIIMKSMVAAKKNCWLQCAKADLSQVMELAEALEQPLNLLAFASITSYSTRIDNQQTPFCIPEEASEGNQLPFEQEIYKGYNLSLVYDHGRNTVKPQTIFYNIDGSPMDVPNLPVYEGMTVGCPQKVIAYTGVQGGGKSESLRMQLQFELLRKAIGRVPAEKARMGKPPKKVIGVIKAAQTRGVESSFMGEAARMAQTAAMVGADCMVFYDEPANGIGDQEKAAIVNALGYLVVKRGGSLVFTNHEREVYDGWQRLKSDSRIPWYPMGYEYTNDRSRRYQLQHGEVMGSETFKIAREEGMQDLTIDFAEWLYKVRSEFEAHKQRVL</sequence>
<evidence type="ECO:0000313" key="2">
    <source>
        <dbReference type="Proteomes" id="UP000177006"/>
    </source>
</evidence>
<dbReference type="InterPro" id="IPR027417">
    <property type="entry name" value="P-loop_NTPase"/>
</dbReference>
<dbReference type="STRING" id="1797457.A2160_05650"/>
<dbReference type="SUPFAM" id="SSF52540">
    <property type="entry name" value="P-loop containing nucleoside triphosphate hydrolases"/>
    <property type="match status" value="2"/>
</dbReference>
<protein>
    <submittedName>
        <fullName evidence="1">Uncharacterized protein</fullName>
    </submittedName>
</protein>
<comment type="caution">
    <text evidence="1">The sequence shown here is derived from an EMBL/GenBank/DDBJ whole genome shotgun (WGS) entry which is preliminary data.</text>
</comment>
<evidence type="ECO:0000313" key="1">
    <source>
        <dbReference type="EMBL" id="OGD62842.1"/>
    </source>
</evidence>
<gene>
    <name evidence="1" type="ORF">A2160_05650</name>
</gene>
<dbReference type="Gene3D" id="3.40.50.300">
    <property type="entry name" value="P-loop containing nucleotide triphosphate hydrolases"/>
    <property type="match status" value="2"/>
</dbReference>
<organism evidence="1 2">
    <name type="scientific">Candidatus Beckwithbacteria bacterium RBG_13_42_9</name>
    <dbReference type="NCBI Taxonomy" id="1797457"/>
    <lineage>
        <taxon>Bacteria</taxon>
        <taxon>Candidatus Beckwithiibacteriota</taxon>
    </lineage>
</organism>
<accession>A0A1F5E624</accession>
<reference evidence="1 2" key="1">
    <citation type="journal article" date="2016" name="Nat. Commun.">
        <title>Thousands of microbial genomes shed light on interconnected biogeochemical processes in an aquifer system.</title>
        <authorList>
            <person name="Anantharaman K."/>
            <person name="Brown C.T."/>
            <person name="Hug L.A."/>
            <person name="Sharon I."/>
            <person name="Castelle C.J."/>
            <person name="Probst A.J."/>
            <person name="Thomas B.C."/>
            <person name="Singh A."/>
            <person name="Wilkins M.J."/>
            <person name="Karaoz U."/>
            <person name="Brodie E.L."/>
            <person name="Williams K.H."/>
            <person name="Hubbard S.S."/>
            <person name="Banfield J.F."/>
        </authorList>
    </citation>
    <scope>NUCLEOTIDE SEQUENCE [LARGE SCALE GENOMIC DNA]</scope>
</reference>